<dbReference type="EnsemblFungi" id="MAPG_04268T0">
    <property type="protein sequence ID" value="MAPG_04268T0"/>
    <property type="gene ID" value="MAPG_04268"/>
</dbReference>
<dbReference type="STRING" id="644358.A0A0C4DW94"/>
<reference evidence="2" key="1">
    <citation type="submission" date="2010-05" db="EMBL/GenBank/DDBJ databases">
        <title>The Genome Sequence of Magnaporthe poae strain ATCC 64411.</title>
        <authorList>
            <consortium name="The Broad Institute Genome Sequencing Platform"/>
            <consortium name="Broad Institute Genome Sequencing Center for Infectious Disease"/>
            <person name="Ma L.-J."/>
            <person name="Dead R."/>
            <person name="Young S."/>
            <person name="Zeng Q."/>
            <person name="Koehrsen M."/>
            <person name="Alvarado L."/>
            <person name="Berlin A."/>
            <person name="Chapman S.B."/>
            <person name="Chen Z."/>
            <person name="Freedman E."/>
            <person name="Gellesch M."/>
            <person name="Goldberg J."/>
            <person name="Griggs A."/>
            <person name="Gujja S."/>
            <person name="Heilman E.R."/>
            <person name="Heiman D."/>
            <person name="Hepburn T."/>
            <person name="Howarth C."/>
            <person name="Jen D."/>
            <person name="Larson L."/>
            <person name="Mehta T."/>
            <person name="Neiman D."/>
            <person name="Pearson M."/>
            <person name="Roberts A."/>
            <person name="Saif S."/>
            <person name="Shea T."/>
            <person name="Shenoy N."/>
            <person name="Sisk P."/>
            <person name="Stolte C."/>
            <person name="Sykes S."/>
            <person name="Walk T."/>
            <person name="White J."/>
            <person name="Yandava C."/>
            <person name="Haas B."/>
            <person name="Nusbaum C."/>
            <person name="Birren B."/>
        </authorList>
    </citation>
    <scope>NUCLEOTIDE SEQUENCE</scope>
    <source>
        <strain evidence="2">ATCC 64411</strain>
    </source>
</reference>
<sequence length="162" mass="16758">MHTKTILAALVSAAAVQAAALPDAPVGEKAADCVASKKLADGIDKNIALQKMEQQAVGEVKKLLSADGQIDQAKFAEAKKVLVGYVNDGIKVREENQKAAQPGNPAIPGLATVANAQKSELQQAEGLKGTKADLAVVAQLEKEFAGGIEQNQKNKLAAMTGC</sequence>
<evidence type="ECO:0000256" key="1">
    <source>
        <dbReference type="SAM" id="SignalP"/>
    </source>
</evidence>
<name>A0A0C4DW94_MAGP6</name>
<evidence type="ECO:0000313" key="3">
    <source>
        <dbReference type="EnsemblFungi" id="MAPG_04268T0"/>
    </source>
</evidence>
<reference evidence="4" key="2">
    <citation type="submission" date="2010-05" db="EMBL/GenBank/DDBJ databases">
        <title>The genome sequence of Magnaporthe poae strain ATCC 64411.</title>
        <authorList>
            <person name="Ma L.-J."/>
            <person name="Dead R."/>
            <person name="Young S."/>
            <person name="Zeng Q."/>
            <person name="Koehrsen M."/>
            <person name="Alvarado L."/>
            <person name="Berlin A."/>
            <person name="Chapman S.B."/>
            <person name="Chen Z."/>
            <person name="Freedman E."/>
            <person name="Gellesch M."/>
            <person name="Goldberg J."/>
            <person name="Griggs A."/>
            <person name="Gujja S."/>
            <person name="Heilman E.R."/>
            <person name="Heiman D."/>
            <person name="Hepburn T."/>
            <person name="Howarth C."/>
            <person name="Jen D."/>
            <person name="Larson L."/>
            <person name="Mehta T."/>
            <person name="Neiman D."/>
            <person name="Pearson M."/>
            <person name="Roberts A."/>
            <person name="Saif S."/>
            <person name="Shea T."/>
            <person name="Shenoy N."/>
            <person name="Sisk P."/>
            <person name="Stolte C."/>
            <person name="Sykes S."/>
            <person name="Walk T."/>
            <person name="White J."/>
            <person name="Yandava C."/>
            <person name="Haas B."/>
            <person name="Nusbaum C."/>
            <person name="Birren B."/>
        </authorList>
    </citation>
    <scope>NUCLEOTIDE SEQUENCE [LARGE SCALE GENOMIC DNA]</scope>
    <source>
        <strain evidence="4">ATCC 64411 / 73-15</strain>
    </source>
</reference>
<proteinExistence type="predicted"/>
<dbReference type="AlphaFoldDB" id="A0A0C4DW94"/>
<dbReference type="EMBL" id="ADBL01001011">
    <property type="status" value="NOT_ANNOTATED_CDS"/>
    <property type="molecule type" value="Genomic_DNA"/>
</dbReference>
<evidence type="ECO:0000313" key="4">
    <source>
        <dbReference type="Proteomes" id="UP000011715"/>
    </source>
</evidence>
<dbReference type="eggNOG" id="ENOG502T2SE">
    <property type="taxonomic scope" value="Eukaryota"/>
</dbReference>
<evidence type="ECO:0000313" key="2">
    <source>
        <dbReference type="EMBL" id="KLU85240.1"/>
    </source>
</evidence>
<dbReference type="VEuPathDB" id="FungiDB:MAPG_04268"/>
<dbReference type="EMBL" id="GL876968">
    <property type="protein sequence ID" value="KLU85240.1"/>
    <property type="molecule type" value="Genomic_DNA"/>
</dbReference>
<dbReference type="OMA" id="KEMMQVM"/>
<dbReference type="Proteomes" id="UP000011715">
    <property type="component" value="Unassembled WGS sequence"/>
</dbReference>
<evidence type="ECO:0008006" key="5">
    <source>
        <dbReference type="Google" id="ProtNLM"/>
    </source>
</evidence>
<reference evidence="3" key="5">
    <citation type="submission" date="2015-06" db="UniProtKB">
        <authorList>
            <consortium name="EnsemblFungi"/>
        </authorList>
    </citation>
    <scope>IDENTIFICATION</scope>
    <source>
        <strain evidence="3">ATCC 64411</strain>
    </source>
</reference>
<organism evidence="3 4">
    <name type="scientific">Magnaporthiopsis poae (strain ATCC 64411 / 73-15)</name>
    <name type="common">Kentucky bluegrass fungus</name>
    <name type="synonym">Magnaporthe poae</name>
    <dbReference type="NCBI Taxonomy" id="644358"/>
    <lineage>
        <taxon>Eukaryota</taxon>
        <taxon>Fungi</taxon>
        <taxon>Dikarya</taxon>
        <taxon>Ascomycota</taxon>
        <taxon>Pezizomycotina</taxon>
        <taxon>Sordariomycetes</taxon>
        <taxon>Sordariomycetidae</taxon>
        <taxon>Magnaporthales</taxon>
        <taxon>Magnaporthaceae</taxon>
        <taxon>Magnaporthiopsis</taxon>
    </lineage>
</organism>
<reference evidence="2" key="3">
    <citation type="submission" date="2011-03" db="EMBL/GenBank/DDBJ databases">
        <title>Annotation of Magnaporthe poae ATCC 64411.</title>
        <authorList>
            <person name="Ma L.-J."/>
            <person name="Dead R."/>
            <person name="Young S.K."/>
            <person name="Zeng Q."/>
            <person name="Gargeya S."/>
            <person name="Fitzgerald M."/>
            <person name="Haas B."/>
            <person name="Abouelleil A."/>
            <person name="Alvarado L."/>
            <person name="Arachchi H.M."/>
            <person name="Berlin A."/>
            <person name="Brown A."/>
            <person name="Chapman S.B."/>
            <person name="Chen Z."/>
            <person name="Dunbar C."/>
            <person name="Freedman E."/>
            <person name="Gearin G."/>
            <person name="Gellesch M."/>
            <person name="Goldberg J."/>
            <person name="Griggs A."/>
            <person name="Gujja S."/>
            <person name="Heiman D."/>
            <person name="Howarth C."/>
            <person name="Larson L."/>
            <person name="Lui A."/>
            <person name="MacDonald P.J.P."/>
            <person name="Mehta T."/>
            <person name="Montmayeur A."/>
            <person name="Murphy C."/>
            <person name="Neiman D."/>
            <person name="Pearson M."/>
            <person name="Priest M."/>
            <person name="Roberts A."/>
            <person name="Saif S."/>
            <person name="Shea T."/>
            <person name="Shenoy N."/>
            <person name="Sisk P."/>
            <person name="Stolte C."/>
            <person name="Sykes S."/>
            <person name="Yandava C."/>
            <person name="Wortman J."/>
            <person name="Nusbaum C."/>
            <person name="Birren B."/>
        </authorList>
    </citation>
    <scope>NUCLEOTIDE SEQUENCE</scope>
    <source>
        <strain evidence="2">ATCC 64411</strain>
    </source>
</reference>
<gene>
    <name evidence="2" type="ORF">MAPG_04268</name>
</gene>
<feature type="chain" id="PRO_5009385381" description="Cell wall protein" evidence="1">
    <location>
        <begin position="19"/>
        <end position="162"/>
    </location>
</feature>
<reference evidence="3" key="4">
    <citation type="journal article" date="2015" name="G3 (Bethesda)">
        <title>Genome sequences of three phytopathogenic species of the Magnaporthaceae family of fungi.</title>
        <authorList>
            <person name="Okagaki L.H."/>
            <person name="Nunes C.C."/>
            <person name="Sailsbery J."/>
            <person name="Clay B."/>
            <person name="Brown D."/>
            <person name="John T."/>
            <person name="Oh Y."/>
            <person name="Young N."/>
            <person name="Fitzgerald M."/>
            <person name="Haas B.J."/>
            <person name="Zeng Q."/>
            <person name="Young S."/>
            <person name="Adiconis X."/>
            <person name="Fan L."/>
            <person name="Levin J.Z."/>
            <person name="Mitchell T.K."/>
            <person name="Okubara P.A."/>
            <person name="Farman M.L."/>
            <person name="Kohn L.M."/>
            <person name="Birren B."/>
            <person name="Ma L.-J."/>
            <person name="Dean R.A."/>
        </authorList>
    </citation>
    <scope>NUCLEOTIDE SEQUENCE</scope>
    <source>
        <strain evidence="3">ATCC 64411 / 73-15</strain>
    </source>
</reference>
<accession>A0A0C4DW94</accession>
<keyword evidence="1" id="KW-0732">Signal</keyword>
<keyword evidence="4" id="KW-1185">Reference proteome</keyword>
<dbReference type="OrthoDB" id="3638982at2759"/>
<protein>
    <recommendedName>
        <fullName evidence="5">Cell wall protein</fullName>
    </recommendedName>
</protein>
<feature type="signal peptide" evidence="1">
    <location>
        <begin position="1"/>
        <end position="18"/>
    </location>
</feature>